<dbReference type="SMART" id="SM00408">
    <property type="entry name" value="IGc2"/>
    <property type="match status" value="3"/>
</dbReference>
<dbReference type="PANTHER" id="PTHR12231:SF87">
    <property type="entry name" value="DPR-INTERACTING PROTEIN BETA, ISOFORM C"/>
    <property type="match status" value="1"/>
</dbReference>
<feature type="region of interest" description="Disordered" evidence="9">
    <location>
        <begin position="341"/>
        <end position="376"/>
    </location>
</feature>
<dbReference type="KEGG" id="gmw:113518403"/>
<dbReference type="GO" id="GO:0043005">
    <property type="term" value="C:neuron projection"/>
    <property type="evidence" value="ECO:0007669"/>
    <property type="project" value="TreeGrafter"/>
</dbReference>
<keyword evidence="3 10" id="KW-0732">Signal</keyword>
<evidence type="ECO:0000256" key="7">
    <source>
        <dbReference type="ARBA" id="ARBA00023180"/>
    </source>
</evidence>
<feature type="domain" description="Ig-like" evidence="11">
    <location>
        <begin position="33"/>
        <end position="134"/>
    </location>
</feature>
<dbReference type="PROSITE" id="PS50835">
    <property type="entry name" value="IG_LIKE"/>
    <property type="match status" value="3"/>
</dbReference>
<protein>
    <submittedName>
        <fullName evidence="13">Lachesin isoform X1</fullName>
    </submittedName>
</protein>
<evidence type="ECO:0000313" key="13">
    <source>
        <dbReference type="RefSeq" id="XP_026759110.1"/>
    </source>
</evidence>
<evidence type="ECO:0000256" key="5">
    <source>
        <dbReference type="ARBA" id="ARBA00023136"/>
    </source>
</evidence>
<evidence type="ECO:0000256" key="2">
    <source>
        <dbReference type="ARBA" id="ARBA00022475"/>
    </source>
</evidence>
<keyword evidence="7" id="KW-0325">Glycoprotein</keyword>
<dbReference type="Gene3D" id="2.60.40.10">
    <property type="entry name" value="Immunoglobulins"/>
    <property type="match status" value="3"/>
</dbReference>
<evidence type="ECO:0000259" key="11">
    <source>
        <dbReference type="PROSITE" id="PS50835"/>
    </source>
</evidence>
<accession>A0A6J1X0X0</accession>
<keyword evidence="4" id="KW-0677">Repeat</keyword>
<dbReference type="FunFam" id="2.60.40.10:FF:000328">
    <property type="entry name" value="CLUMA_CG000981, isoform A"/>
    <property type="match status" value="1"/>
</dbReference>
<reference evidence="13" key="1">
    <citation type="submission" date="2025-08" db="UniProtKB">
        <authorList>
            <consortium name="RefSeq"/>
        </authorList>
    </citation>
    <scope>IDENTIFICATION</scope>
    <source>
        <tissue evidence="13">Whole larvae</tissue>
    </source>
</reference>
<dbReference type="OrthoDB" id="10012075at2759"/>
<dbReference type="GeneID" id="113518403"/>
<dbReference type="InterPro" id="IPR013098">
    <property type="entry name" value="Ig_I-set"/>
</dbReference>
<keyword evidence="2" id="KW-1003">Cell membrane</keyword>
<dbReference type="PANTHER" id="PTHR12231">
    <property type="entry name" value="CTX-RELATED TYPE I TRANSMEMBRANE PROTEIN"/>
    <property type="match status" value="1"/>
</dbReference>
<dbReference type="InterPro" id="IPR051170">
    <property type="entry name" value="Neural/epithelial_adhesion"/>
</dbReference>
<feature type="chain" id="PRO_5026891982" evidence="10">
    <location>
        <begin position="31"/>
        <end position="413"/>
    </location>
</feature>
<dbReference type="InterPro" id="IPR036179">
    <property type="entry name" value="Ig-like_dom_sf"/>
</dbReference>
<dbReference type="RefSeq" id="XP_026759110.1">
    <property type="nucleotide sequence ID" value="XM_026903309.3"/>
</dbReference>
<dbReference type="SUPFAM" id="SSF48726">
    <property type="entry name" value="Immunoglobulin"/>
    <property type="match status" value="3"/>
</dbReference>
<feature type="compositionally biased region" description="Acidic residues" evidence="9">
    <location>
        <begin position="349"/>
        <end position="360"/>
    </location>
</feature>
<organism evidence="12 13">
    <name type="scientific">Galleria mellonella</name>
    <name type="common">Greater wax moth</name>
    <dbReference type="NCBI Taxonomy" id="7137"/>
    <lineage>
        <taxon>Eukaryota</taxon>
        <taxon>Metazoa</taxon>
        <taxon>Ecdysozoa</taxon>
        <taxon>Arthropoda</taxon>
        <taxon>Hexapoda</taxon>
        <taxon>Insecta</taxon>
        <taxon>Pterygota</taxon>
        <taxon>Neoptera</taxon>
        <taxon>Endopterygota</taxon>
        <taxon>Lepidoptera</taxon>
        <taxon>Glossata</taxon>
        <taxon>Ditrysia</taxon>
        <taxon>Pyraloidea</taxon>
        <taxon>Pyralidae</taxon>
        <taxon>Galleriinae</taxon>
        <taxon>Galleria</taxon>
    </lineage>
</organism>
<evidence type="ECO:0000256" key="1">
    <source>
        <dbReference type="ARBA" id="ARBA00004236"/>
    </source>
</evidence>
<name>A0A6J1X0X0_GALME</name>
<gene>
    <name evidence="13" type="primary">LOC113518403</name>
</gene>
<evidence type="ECO:0000256" key="4">
    <source>
        <dbReference type="ARBA" id="ARBA00022737"/>
    </source>
</evidence>
<proteinExistence type="predicted"/>
<evidence type="ECO:0000256" key="10">
    <source>
        <dbReference type="SAM" id="SignalP"/>
    </source>
</evidence>
<feature type="domain" description="Ig-like" evidence="11">
    <location>
        <begin position="144"/>
        <end position="233"/>
    </location>
</feature>
<keyword evidence="5" id="KW-0472">Membrane</keyword>
<evidence type="ECO:0000256" key="6">
    <source>
        <dbReference type="ARBA" id="ARBA00023157"/>
    </source>
</evidence>
<dbReference type="InterPro" id="IPR003599">
    <property type="entry name" value="Ig_sub"/>
</dbReference>
<sequence length="413" mass="45047">MAAGANMRGSGPLSRLLVLAILHVNFIALGLEPDFLYPLENVTIAQGRDAMFTCVVNNLGGYRVSGDSATARVAWIKADTKAILAIHEHVITNNARLSVTHNDYNTWTLNIRGVKREDRGQYMCQVNTDPMKMQTAFLEVVIPPDIIYEETSGDMMVPEGGSAKLVCKARGYPPPKIVWRREDGGDIISRGGPQGKTKVTSLEGDIVNLTKVTRSEMGAYLCIAANGVPPSVSKRIMLHVHFHPLVQVPNQLVGAPTGTDVTLQCHVEASPKAINYWTRENGEMIISNDKYQMSEINSSAYSVQMKLIIRHIQRSDLGGYKCISKNSIGDAEGNIRLYEMELPNRKSQEDDERENSLEETNDVRSSLQGSLREGGPRAEDAGFLGGEGLSSGSATCAVLYAIFLISAAVYAAC</sequence>
<dbReference type="AlphaFoldDB" id="A0A6J1X0X0"/>
<dbReference type="CTD" id="33125"/>
<keyword evidence="8" id="KW-0393">Immunoglobulin domain</keyword>
<feature type="domain" description="Ig-like" evidence="11">
    <location>
        <begin position="244"/>
        <end position="338"/>
    </location>
</feature>
<dbReference type="InterPro" id="IPR007110">
    <property type="entry name" value="Ig-like_dom"/>
</dbReference>
<dbReference type="GO" id="GO:0005886">
    <property type="term" value="C:plasma membrane"/>
    <property type="evidence" value="ECO:0007669"/>
    <property type="project" value="UniProtKB-SubCell"/>
</dbReference>
<dbReference type="InterPro" id="IPR003598">
    <property type="entry name" value="Ig_sub2"/>
</dbReference>
<evidence type="ECO:0000256" key="8">
    <source>
        <dbReference type="ARBA" id="ARBA00023319"/>
    </source>
</evidence>
<evidence type="ECO:0000256" key="3">
    <source>
        <dbReference type="ARBA" id="ARBA00022729"/>
    </source>
</evidence>
<evidence type="ECO:0000256" key="9">
    <source>
        <dbReference type="SAM" id="MobiDB-lite"/>
    </source>
</evidence>
<feature type="signal peptide" evidence="10">
    <location>
        <begin position="1"/>
        <end position="30"/>
    </location>
</feature>
<dbReference type="InterPro" id="IPR013783">
    <property type="entry name" value="Ig-like_fold"/>
</dbReference>
<dbReference type="Pfam" id="PF13927">
    <property type="entry name" value="Ig_3"/>
    <property type="match status" value="1"/>
</dbReference>
<dbReference type="Proteomes" id="UP001652740">
    <property type="component" value="Unplaced"/>
</dbReference>
<dbReference type="SMART" id="SM00409">
    <property type="entry name" value="IG"/>
    <property type="match status" value="3"/>
</dbReference>
<dbReference type="FunCoup" id="A0A6J1X0X0">
    <property type="interactions" value="198"/>
</dbReference>
<dbReference type="FunFam" id="2.60.40.10:FF:000376">
    <property type="entry name" value="CLUMA_CG000981, isoform A"/>
    <property type="match status" value="1"/>
</dbReference>
<keyword evidence="6" id="KW-1015">Disulfide bond</keyword>
<dbReference type="Pfam" id="PF07679">
    <property type="entry name" value="I-set"/>
    <property type="match status" value="2"/>
</dbReference>
<evidence type="ECO:0000313" key="12">
    <source>
        <dbReference type="Proteomes" id="UP001652740"/>
    </source>
</evidence>
<comment type="subcellular location">
    <subcellularLocation>
        <location evidence="1">Cell membrane</location>
    </subcellularLocation>
</comment>
<keyword evidence="12" id="KW-1185">Reference proteome</keyword>
<dbReference type="InParanoid" id="A0A6J1X0X0"/>